<dbReference type="InterPro" id="IPR029058">
    <property type="entry name" value="AB_hydrolase_fold"/>
</dbReference>
<dbReference type="Proteomes" id="UP001497416">
    <property type="component" value="Unassembled WGS sequence"/>
</dbReference>
<keyword evidence="4" id="KW-1185">Reference proteome</keyword>
<evidence type="ECO:0000259" key="2">
    <source>
        <dbReference type="Pfam" id="PF08386"/>
    </source>
</evidence>
<reference evidence="3 4" key="1">
    <citation type="submission" date="2024-05" db="EMBL/GenBank/DDBJ databases">
        <authorList>
            <person name="Duchaud E."/>
        </authorList>
    </citation>
    <scope>NUCLEOTIDE SEQUENCE [LARGE SCALE GENOMIC DNA]</scope>
    <source>
        <strain evidence="3">Ena-SAMPLE-TAB-13-05-2024-13:56:06:370-140302</strain>
    </source>
</reference>
<proteinExistence type="predicted"/>
<protein>
    <submittedName>
        <fullName evidence="3">Pimeloyl-ACP methyl ester carboxylesterase</fullName>
    </submittedName>
</protein>
<dbReference type="Pfam" id="PF08386">
    <property type="entry name" value="Abhydrolase_4"/>
    <property type="match status" value="1"/>
</dbReference>
<feature type="domain" description="AB hydrolase-1" evidence="1">
    <location>
        <begin position="88"/>
        <end position="211"/>
    </location>
</feature>
<dbReference type="RefSeq" id="WP_348712247.1">
    <property type="nucleotide sequence ID" value="NZ_CAXIXY010000004.1"/>
</dbReference>
<comment type="caution">
    <text evidence="3">The sequence shown here is derived from an EMBL/GenBank/DDBJ whole genome shotgun (WGS) entry which is preliminary data.</text>
</comment>
<dbReference type="Pfam" id="PF00561">
    <property type="entry name" value="Abhydrolase_1"/>
    <property type="match status" value="1"/>
</dbReference>
<dbReference type="SUPFAM" id="SSF53474">
    <property type="entry name" value="alpha/beta-Hydrolases"/>
    <property type="match status" value="1"/>
</dbReference>
<dbReference type="Gene3D" id="3.40.50.1820">
    <property type="entry name" value="alpha/beta hydrolase"/>
    <property type="match status" value="1"/>
</dbReference>
<name>A0ABM9P155_9FLAO</name>
<evidence type="ECO:0000313" key="4">
    <source>
        <dbReference type="Proteomes" id="UP001497416"/>
    </source>
</evidence>
<dbReference type="InterPro" id="IPR013595">
    <property type="entry name" value="Pept_S33_TAP-like_C"/>
</dbReference>
<organism evidence="3 4">
    <name type="scientific">Tenacibaculum platacis</name>
    <dbReference type="NCBI Taxonomy" id="3137852"/>
    <lineage>
        <taxon>Bacteria</taxon>
        <taxon>Pseudomonadati</taxon>
        <taxon>Bacteroidota</taxon>
        <taxon>Flavobacteriia</taxon>
        <taxon>Flavobacteriales</taxon>
        <taxon>Flavobacteriaceae</taxon>
        <taxon>Tenacibaculum</taxon>
    </lineage>
</organism>
<accession>A0ABM9P155</accession>
<dbReference type="InterPro" id="IPR000073">
    <property type="entry name" value="AB_hydrolase_1"/>
</dbReference>
<gene>
    <name evidence="3" type="ORF">T190607A01A_20691</name>
</gene>
<feature type="domain" description="Peptidase S33 tripeptidyl aminopeptidase-like C-terminal" evidence="2">
    <location>
        <begin position="228"/>
        <end position="279"/>
    </location>
</feature>
<evidence type="ECO:0000259" key="1">
    <source>
        <dbReference type="Pfam" id="PF00561"/>
    </source>
</evidence>
<dbReference type="EMBL" id="CAXIXY010000004">
    <property type="protein sequence ID" value="CAL2086748.1"/>
    <property type="molecule type" value="Genomic_DNA"/>
</dbReference>
<sequence>MIQAPKDRLIPASIAIPKPIKILAKTIQFFSHGLVTWFSSKLFSTPVKFPTPKREKMMWESAQKSKLVIDSLDCEIEVLTYGFSTKKVLLVHGWSGRSTQLFMIADKLLENGYMVISFDAPAHGNSQGKSSSMPEFVEAIHKIDSELGPFEAAVGHSLGGMSLYTAVAQGFDIKTMVSIGSGDTISAIIRNFIGNLEIKPKIADKMKKRFDKKLQVDIDDYSSSKQAKLVDIPALVIHDSFDGDVPVSCAYSIRQNLKNGSILITNGLGHTKILRDKNTTSRVVSFIKSNT</sequence>
<evidence type="ECO:0000313" key="3">
    <source>
        <dbReference type="EMBL" id="CAL2086748.1"/>
    </source>
</evidence>